<gene>
    <name evidence="2" type="ORF">OB919_20205</name>
</gene>
<dbReference type="EMBL" id="JAOPJZ010000035">
    <property type="protein sequence ID" value="MCU4754274.1"/>
    <property type="molecule type" value="Genomic_DNA"/>
</dbReference>
<protein>
    <submittedName>
        <fullName evidence="2">DUF5615 family PIN-like protein</fullName>
    </submittedName>
</protein>
<name>A0AAP2ZBM6_9EURY</name>
<dbReference type="Proteomes" id="UP001321047">
    <property type="component" value="Unassembled WGS sequence"/>
</dbReference>
<evidence type="ECO:0000313" key="3">
    <source>
        <dbReference type="Proteomes" id="UP001321047"/>
    </source>
</evidence>
<keyword evidence="3" id="KW-1185">Reference proteome</keyword>
<organism evidence="2 3">
    <name type="scientific">Natronosalvus hydrolyticus</name>
    <dbReference type="NCBI Taxonomy" id="2979988"/>
    <lineage>
        <taxon>Archaea</taxon>
        <taxon>Methanobacteriati</taxon>
        <taxon>Methanobacteriota</taxon>
        <taxon>Stenosarchaea group</taxon>
        <taxon>Halobacteria</taxon>
        <taxon>Halobacteriales</taxon>
        <taxon>Natrialbaceae</taxon>
        <taxon>Natronosalvus</taxon>
    </lineage>
</organism>
<comment type="caution">
    <text evidence="2">The sequence shown here is derived from an EMBL/GenBank/DDBJ whole genome shotgun (WGS) entry which is preliminary data.</text>
</comment>
<dbReference type="InterPro" id="IPR041049">
    <property type="entry name" value="DUF5615"/>
</dbReference>
<sequence>MTERIHLLLDEHVGRIFEHLLRERGYRVDQAKDRFGERTNDRELLQWCGENDVALVSNNARDFEPLHHQLDHAGLFLYHDHTLPDTDPEGLAKTVDEVFTQYGVAGIENQVVDLSKWYAVVHGE</sequence>
<accession>A0AAP2ZBM6</accession>
<proteinExistence type="predicted"/>
<evidence type="ECO:0000259" key="1">
    <source>
        <dbReference type="Pfam" id="PF18480"/>
    </source>
</evidence>
<feature type="domain" description="DUF5615" evidence="1">
    <location>
        <begin position="7"/>
        <end position="102"/>
    </location>
</feature>
<evidence type="ECO:0000313" key="2">
    <source>
        <dbReference type="EMBL" id="MCU4754274.1"/>
    </source>
</evidence>
<dbReference type="RefSeq" id="WP_342810575.1">
    <property type="nucleotide sequence ID" value="NZ_JAOPJZ010000035.1"/>
</dbReference>
<dbReference type="AlphaFoldDB" id="A0AAP2ZBM6"/>
<dbReference type="Pfam" id="PF18480">
    <property type="entry name" value="DUF5615"/>
    <property type="match status" value="1"/>
</dbReference>
<reference evidence="2 3" key="1">
    <citation type="submission" date="2022-09" db="EMBL/GenBank/DDBJ databases">
        <title>Enrichment on poylsaccharides allowed isolation of novel metabolic and taxonomic groups of Haloarchaea.</title>
        <authorList>
            <person name="Sorokin D.Y."/>
            <person name="Elcheninov A.G."/>
            <person name="Khizhniak T.V."/>
            <person name="Kolganova T.V."/>
            <person name="Kublanov I.V."/>
        </authorList>
    </citation>
    <scope>NUCLEOTIDE SEQUENCE [LARGE SCALE GENOMIC DNA]</scope>
    <source>
        <strain evidence="2 3">AArc-curdl1</strain>
    </source>
</reference>